<protein>
    <submittedName>
        <fullName evidence="1">Uncharacterized protein</fullName>
    </submittedName>
</protein>
<accession>A0ACC1N2P0</accession>
<proteinExistence type="predicted"/>
<gene>
    <name evidence="1" type="ORF">NQ176_g7005</name>
</gene>
<dbReference type="EMBL" id="JANJQO010001098">
    <property type="protein sequence ID" value="KAJ2972708.1"/>
    <property type="molecule type" value="Genomic_DNA"/>
</dbReference>
<name>A0ACC1N2P0_9HYPO</name>
<organism evidence="1 2">
    <name type="scientific">Zarea fungicola</name>
    <dbReference type="NCBI Taxonomy" id="93591"/>
    <lineage>
        <taxon>Eukaryota</taxon>
        <taxon>Fungi</taxon>
        <taxon>Dikarya</taxon>
        <taxon>Ascomycota</taxon>
        <taxon>Pezizomycotina</taxon>
        <taxon>Sordariomycetes</taxon>
        <taxon>Hypocreomycetidae</taxon>
        <taxon>Hypocreales</taxon>
        <taxon>Cordycipitaceae</taxon>
        <taxon>Zarea</taxon>
    </lineage>
</organism>
<evidence type="ECO:0000313" key="2">
    <source>
        <dbReference type="Proteomes" id="UP001143910"/>
    </source>
</evidence>
<keyword evidence="2" id="KW-1185">Reference proteome</keyword>
<evidence type="ECO:0000313" key="1">
    <source>
        <dbReference type="EMBL" id="KAJ2972708.1"/>
    </source>
</evidence>
<reference evidence="1" key="1">
    <citation type="submission" date="2022-08" db="EMBL/GenBank/DDBJ databases">
        <title>Genome Sequence of Lecanicillium fungicola.</title>
        <authorList>
            <person name="Buettner E."/>
        </authorList>
    </citation>
    <scope>NUCLEOTIDE SEQUENCE</scope>
    <source>
        <strain evidence="1">Babe33</strain>
    </source>
</reference>
<dbReference type="Proteomes" id="UP001143910">
    <property type="component" value="Unassembled WGS sequence"/>
</dbReference>
<comment type="caution">
    <text evidence="1">The sequence shown here is derived from an EMBL/GenBank/DDBJ whole genome shotgun (WGS) entry which is preliminary data.</text>
</comment>
<sequence>MISLTLYHANGFSSLGPHLLLNELQVEFTSVVMKLGSQGMEAADGSLSNADYRKIHPSGFVPALSVDGVVITELPAILTYIGSLASPEKGMLGADALQRAQVTQWLAWLSGTWHAQGVAMVFRSGRFSDDQSHHAAIAKKGRTNTENGFERVNGQLAKTGHLVGDQDTVADFALPIFLVWSKRMGIPDINERYPAFASFMRRMEQKRSLKEVAKAEGLETFFC</sequence>